<sequence length="177" mass="19385">MNVEFHAMSPARTPSPDLDAEACLRRDATAKAKRLLRKGIAGLQAVLDDRIIVDETPLEARDAMQLAADAMHAALHQLDAADSIGRPEATAPAGAHTRQQGQFLAYITEYVAANRAGVAPSHADLQRFFNLTPPSVNSMLVRLERCGFIRRVPGKARAIEVLFPSAYLPPLERNFKF</sequence>
<feature type="domain" description="LexA repressor DNA-binding" evidence="1">
    <location>
        <begin position="97"/>
        <end position="158"/>
    </location>
</feature>
<dbReference type="EMBL" id="CP097635">
    <property type="protein sequence ID" value="URI07687.1"/>
    <property type="molecule type" value="Genomic_DNA"/>
</dbReference>
<accession>A0ABY4S337</accession>
<dbReference type="Gene3D" id="1.10.10.10">
    <property type="entry name" value="Winged helix-like DNA-binding domain superfamily/Winged helix DNA-binding domain"/>
    <property type="match status" value="1"/>
</dbReference>
<dbReference type="InterPro" id="IPR006199">
    <property type="entry name" value="LexA_DNA-bd_dom"/>
</dbReference>
<dbReference type="InterPro" id="IPR036388">
    <property type="entry name" value="WH-like_DNA-bd_sf"/>
</dbReference>
<evidence type="ECO:0000313" key="2">
    <source>
        <dbReference type="EMBL" id="URI07687.1"/>
    </source>
</evidence>
<reference evidence="2" key="1">
    <citation type="submission" date="2022-05" db="EMBL/GenBank/DDBJ databases">
        <title>An RpoN-dependent PEP-CTERM gene is involved in floc formation of an Aquincola tertiaricarbonis strain.</title>
        <authorList>
            <person name="Qiu D."/>
            <person name="Xia M."/>
        </authorList>
    </citation>
    <scope>NUCLEOTIDE SEQUENCE</scope>
    <source>
        <strain evidence="2">RN12</strain>
    </source>
</reference>
<evidence type="ECO:0000259" key="1">
    <source>
        <dbReference type="Pfam" id="PF01726"/>
    </source>
</evidence>
<keyword evidence="3" id="KW-1185">Reference proteome</keyword>
<dbReference type="InterPro" id="IPR036390">
    <property type="entry name" value="WH_DNA-bd_sf"/>
</dbReference>
<dbReference type="SUPFAM" id="SSF46785">
    <property type="entry name" value="Winged helix' DNA-binding domain"/>
    <property type="match status" value="1"/>
</dbReference>
<evidence type="ECO:0000313" key="3">
    <source>
        <dbReference type="Proteomes" id="UP001056201"/>
    </source>
</evidence>
<protein>
    <recommendedName>
        <fullName evidence="1">LexA repressor DNA-binding domain-containing protein</fullName>
    </recommendedName>
</protein>
<dbReference type="Pfam" id="PF01726">
    <property type="entry name" value="LexA_DNA_bind"/>
    <property type="match status" value="1"/>
</dbReference>
<dbReference type="Proteomes" id="UP001056201">
    <property type="component" value="Chromosome 1"/>
</dbReference>
<organism evidence="2 3">
    <name type="scientific">Aquincola tertiaricarbonis</name>
    <dbReference type="NCBI Taxonomy" id="391953"/>
    <lineage>
        <taxon>Bacteria</taxon>
        <taxon>Pseudomonadati</taxon>
        <taxon>Pseudomonadota</taxon>
        <taxon>Betaproteobacteria</taxon>
        <taxon>Burkholderiales</taxon>
        <taxon>Sphaerotilaceae</taxon>
        <taxon>Aquincola</taxon>
    </lineage>
</organism>
<proteinExistence type="predicted"/>
<name>A0ABY4S337_AQUTE</name>
<dbReference type="RefSeq" id="WP_250195920.1">
    <property type="nucleotide sequence ID" value="NZ_CP097635.1"/>
</dbReference>
<gene>
    <name evidence="2" type="ORF">MW290_03450</name>
</gene>